<evidence type="ECO:0000313" key="1">
    <source>
        <dbReference type="EMBL" id="KAK2960637.1"/>
    </source>
</evidence>
<gene>
    <name evidence="1" type="ORF">BLNAU_4292</name>
</gene>
<accession>A0ABQ9YA69</accession>
<dbReference type="EMBL" id="JARBJD010000021">
    <property type="protein sequence ID" value="KAK2960637.1"/>
    <property type="molecule type" value="Genomic_DNA"/>
</dbReference>
<proteinExistence type="predicted"/>
<sequence>MLLGLLHVLSVVAADELFGYVNRPTALSTILSSKLKNAPSHNMSPLQINLQEGIYAGNNIELCNSELILKGVSKDSSPATEITMTERKWKGKSDRRRPNTIAGSECIFVIVNSTTEMEQVGLVQTSPSSEGGDIRNTNGDSRIAVIDSSDVCLKYCTLCLNWWTSGLVVSSRRKSETERGTSVVINKCAIKTKDGMLRGLTELKGMGRSDIGLSISIVSTLFSNTEMRSSDGVGLAVGREEGEGGSSGEIGISLISNRFQNMSCAERGRPLHQNGLTQRMVGCAVVETSSHVTGSTVRDVHFGGSLLCSNTSFSSILSEGGDAEGNGGTIEHPNRTTEELVAGKTYSFDSSSGDELTSAVFTDCSFVGSDYASLTSPIISFTDFAGSITLTRLSITGFTISTIKDVGTTLGLITVVNSAEEPGFSCTDGTFQTFVGFDESPIFLLDECKHVTFSGCSFSNSVTGNGQINDVFQSGFITTMNDAEKNLFTTHFHFSNCQFRDSIAQGINIYSIIDQGLQDIQYGEIEITLCAFEDCHGRFGGGLGKWFHAPTTVSHCTLVDCDGLAGDDGAFFITSLCSCAISDVHVSFTSNSHTCIAKRITFYQDGSIEHCTSTNCLQGDNIQSVLSFDMNDCHFVDCHGPWGGGGINILSFNGHTHTISKCSFTRCSAEGGSAISLFGTGTVEIIECVIQSCRTTGLGGAITSEHSEGKHMDIVLRTTLFVNNIAEPFPDILFDQLINPPASPYSELSLHSDDDIFSVATFENCFSNDPDPLVGSFKYVIDPDEDLLKLECNTNDIFKPIKPKLTESVKSVRNTETGCALIVLKGILPPIEQDYDVTVKKDETGEEKAMRVRMKDGMTVPNWVSPTETTFLEYSTAYTITKIVGVVPPTTIQSNTIPEPTKLPWEFDLVASASFLSFTTPEAPPIVGASSRIGSGTNHGWIRLIGMSIEAGTFTVTLAEVPDFSFEVTFGSSRDSNGKKESSEASVRLFGDGSKLSFDTEYTLETVRDKFTSHFVDLVGMTIKVRTPESTSRIVEIGSMDFTNEQKDSVWVELNGMEMKEGKYYVGTNPPSGIAGVVLSVVFASQNGRLIGTVYSATDAAVALTFGQTYTIESITNDDEDLVLFVPLMFTVPDRPARIINLSAELNEMKTEVIVEMTGVELEDNAMRMTIKNADTGVELSSNLFSITSTSCLVKFSAGQSESSTQVKFGKTYKIVSIASSVDSSSFVVNTGLSLLVPSAPIVTSISSTFTELHALRDLVDWIGSSVEWDLCWNALSDWLDECVVLV</sequence>
<dbReference type="SUPFAM" id="SSF51126">
    <property type="entry name" value="Pectin lyase-like"/>
    <property type="match status" value="1"/>
</dbReference>
<keyword evidence="2" id="KW-1185">Reference proteome</keyword>
<dbReference type="InterPro" id="IPR011050">
    <property type="entry name" value="Pectin_lyase_fold/virulence"/>
</dbReference>
<evidence type="ECO:0000313" key="2">
    <source>
        <dbReference type="Proteomes" id="UP001281761"/>
    </source>
</evidence>
<evidence type="ECO:0008006" key="3">
    <source>
        <dbReference type="Google" id="ProtNLM"/>
    </source>
</evidence>
<organism evidence="1 2">
    <name type="scientific">Blattamonas nauphoetae</name>
    <dbReference type="NCBI Taxonomy" id="2049346"/>
    <lineage>
        <taxon>Eukaryota</taxon>
        <taxon>Metamonada</taxon>
        <taxon>Preaxostyla</taxon>
        <taxon>Oxymonadida</taxon>
        <taxon>Blattamonas</taxon>
    </lineage>
</organism>
<dbReference type="Proteomes" id="UP001281761">
    <property type="component" value="Unassembled WGS sequence"/>
</dbReference>
<name>A0ABQ9YA69_9EUKA</name>
<protein>
    <recommendedName>
        <fullName evidence="3">Right handed beta helix domain-containing protein</fullName>
    </recommendedName>
</protein>
<reference evidence="1 2" key="1">
    <citation type="journal article" date="2022" name="bioRxiv">
        <title>Genomics of Preaxostyla Flagellates Illuminates Evolutionary Transitions and the Path Towards Mitochondrial Loss.</title>
        <authorList>
            <person name="Novak L.V.F."/>
            <person name="Treitli S.C."/>
            <person name="Pyrih J."/>
            <person name="Halakuc P."/>
            <person name="Pipaliya S.V."/>
            <person name="Vacek V."/>
            <person name="Brzon O."/>
            <person name="Soukal P."/>
            <person name="Eme L."/>
            <person name="Dacks J.B."/>
            <person name="Karnkowska A."/>
            <person name="Elias M."/>
            <person name="Hampl V."/>
        </authorList>
    </citation>
    <scope>NUCLEOTIDE SEQUENCE [LARGE SCALE GENOMIC DNA]</scope>
    <source>
        <strain evidence="1">NAU3</strain>
        <tissue evidence="1">Gut</tissue>
    </source>
</reference>
<comment type="caution">
    <text evidence="1">The sequence shown here is derived from an EMBL/GenBank/DDBJ whole genome shotgun (WGS) entry which is preliminary data.</text>
</comment>